<accession>A0A9W7TML0</accession>
<keyword evidence="3" id="KW-1185">Reference proteome</keyword>
<dbReference type="AlphaFoldDB" id="A0A9W7TML0"/>
<dbReference type="EMBL" id="JAFHDT010000016">
    <property type="protein sequence ID" value="KAI7798714.1"/>
    <property type="molecule type" value="Genomic_DNA"/>
</dbReference>
<sequence length="141" mass="15043">MIEVNMYTSPVLEANVVDSQLFLSDDMSEADGVENSRRPRESKAGFPPEGKAGFPGSKEGFPGSKAVFPESMAVNETCLLQGLLRSSHRSGGNATYNTSPILPSLPKHLGLSADFRAAALAKPNGESTFIITLSFCVLYVC</sequence>
<organism evidence="2 3">
    <name type="scientific">Triplophysa rosa</name>
    <name type="common">Cave loach</name>
    <dbReference type="NCBI Taxonomy" id="992332"/>
    <lineage>
        <taxon>Eukaryota</taxon>
        <taxon>Metazoa</taxon>
        <taxon>Chordata</taxon>
        <taxon>Craniata</taxon>
        <taxon>Vertebrata</taxon>
        <taxon>Euteleostomi</taxon>
        <taxon>Actinopterygii</taxon>
        <taxon>Neopterygii</taxon>
        <taxon>Teleostei</taxon>
        <taxon>Ostariophysi</taxon>
        <taxon>Cypriniformes</taxon>
        <taxon>Nemacheilidae</taxon>
        <taxon>Triplophysa</taxon>
    </lineage>
</organism>
<evidence type="ECO:0000313" key="2">
    <source>
        <dbReference type="EMBL" id="KAI7798714.1"/>
    </source>
</evidence>
<dbReference type="Proteomes" id="UP001059041">
    <property type="component" value="Linkage Group LG16"/>
</dbReference>
<feature type="region of interest" description="Disordered" evidence="1">
    <location>
        <begin position="28"/>
        <end position="63"/>
    </location>
</feature>
<evidence type="ECO:0000313" key="3">
    <source>
        <dbReference type="Proteomes" id="UP001059041"/>
    </source>
</evidence>
<proteinExistence type="predicted"/>
<comment type="caution">
    <text evidence="2">The sequence shown here is derived from an EMBL/GenBank/DDBJ whole genome shotgun (WGS) entry which is preliminary data.</text>
</comment>
<gene>
    <name evidence="2" type="ORF">IRJ41_015025</name>
</gene>
<feature type="compositionally biased region" description="Basic and acidic residues" evidence="1">
    <location>
        <begin position="34"/>
        <end position="43"/>
    </location>
</feature>
<name>A0A9W7TML0_TRIRA</name>
<reference evidence="2" key="1">
    <citation type="submission" date="2021-02" db="EMBL/GenBank/DDBJ databases">
        <title>Comparative genomics reveals that relaxation of natural selection precedes convergent phenotypic evolution of cavefish.</title>
        <authorList>
            <person name="Peng Z."/>
        </authorList>
    </citation>
    <scope>NUCLEOTIDE SEQUENCE</scope>
    <source>
        <tissue evidence="2">Muscle</tissue>
    </source>
</reference>
<protein>
    <submittedName>
        <fullName evidence="2">Uncharacterized protein</fullName>
    </submittedName>
</protein>
<evidence type="ECO:0000256" key="1">
    <source>
        <dbReference type="SAM" id="MobiDB-lite"/>
    </source>
</evidence>